<gene>
    <name evidence="2" type="ORF">AVDCRST_MAG80-869</name>
</gene>
<feature type="non-terminal residue" evidence="2">
    <location>
        <position position="145"/>
    </location>
</feature>
<evidence type="ECO:0000313" key="2">
    <source>
        <dbReference type="EMBL" id="CAA9435317.1"/>
    </source>
</evidence>
<accession>A0A6J4Q6E8</accession>
<feature type="compositionally biased region" description="Basic and acidic residues" evidence="1">
    <location>
        <begin position="108"/>
        <end position="119"/>
    </location>
</feature>
<protein>
    <submittedName>
        <fullName evidence="2">Uncharacterized protein</fullName>
    </submittedName>
</protein>
<sequence length="145" mass="15486">EPSGEPELGADLPPCRRGPREAAVEHRRGLRRSGSGPRGAAHSHRHRSGSLGGRRDGHARAEPARHARARRHLVRGLRHTSPTDWVEPLPRRRPGGSALLGTGSGEVVGEHPDNQRDLGRVPGPGGVRVRSPASAPRSATRRGSL</sequence>
<proteinExistence type="predicted"/>
<feature type="region of interest" description="Disordered" evidence="1">
    <location>
        <begin position="1"/>
        <end position="145"/>
    </location>
</feature>
<feature type="compositionally biased region" description="Basic residues" evidence="1">
    <location>
        <begin position="66"/>
        <end position="78"/>
    </location>
</feature>
<feature type="compositionally biased region" description="Basic and acidic residues" evidence="1">
    <location>
        <begin position="53"/>
        <end position="65"/>
    </location>
</feature>
<dbReference type="EMBL" id="CADCVC010000073">
    <property type="protein sequence ID" value="CAA9435317.1"/>
    <property type="molecule type" value="Genomic_DNA"/>
</dbReference>
<dbReference type="AlphaFoldDB" id="A0A6J4Q6E8"/>
<evidence type="ECO:0000256" key="1">
    <source>
        <dbReference type="SAM" id="MobiDB-lite"/>
    </source>
</evidence>
<feature type="non-terminal residue" evidence="2">
    <location>
        <position position="1"/>
    </location>
</feature>
<feature type="compositionally biased region" description="Basic and acidic residues" evidence="1">
    <location>
        <begin position="18"/>
        <end position="27"/>
    </location>
</feature>
<organism evidence="2">
    <name type="scientific">uncultured Rubrobacteraceae bacterium</name>
    <dbReference type="NCBI Taxonomy" id="349277"/>
    <lineage>
        <taxon>Bacteria</taxon>
        <taxon>Bacillati</taxon>
        <taxon>Actinomycetota</taxon>
        <taxon>Rubrobacteria</taxon>
        <taxon>Rubrobacterales</taxon>
        <taxon>Rubrobacteraceae</taxon>
        <taxon>environmental samples</taxon>
    </lineage>
</organism>
<name>A0A6J4Q6E8_9ACTN</name>
<reference evidence="2" key="1">
    <citation type="submission" date="2020-02" db="EMBL/GenBank/DDBJ databases">
        <authorList>
            <person name="Meier V. D."/>
        </authorList>
    </citation>
    <scope>NUCLEOTIDE SEQUENCE</scope>
    <source>
        <strain evidence="2">AVDCRST_MAG80</strain>
    </source>
</reference>